<dbReference type="InterPro" id="IPR018357">
    <property type="entry name" value="Hexapep_transf_CS"/>
</dbReference>
<organism evidence="3">
    <name type="scientific">marine sediment metagenome</name>
    <dbReference type="NCBI Taxonomy" id="412755"/>
    <lineage>
        <taxon>unclassified sequences</taxon>
        <taxon>metagenomes</taxon>
        <taxon>ecological metagenomes</taxon>
    </lineage>
</organism>
<dbReference type="GO" id="GO:0016740">
    <property type="term" value="F:transferase activity"/>
    <property type="evidence" value="ECO:0007669"/>
    <property type="project" value="UniProtKB-KW"/>
</dbReference>
<dbReference type="SUPFAM" id="SSF53448">
    <property type="entry name" value="Nucleotide-diphospho-sugar transferases"/>
    <property type="match status" value="1"/>
</dbReference>
<proteinExistence type="predicted"/>
<dbReference type="InterPro" id="IPR050486">
    <property type="entry name" value="Mannose-1P_guanyltransferase"/>
</dbReference>
<dbReference type="Gene3D" id="2.160.10.10">
    <property type="entry name" value="Hexapeptide repeat proteins"/>
    <property type="match status" value="2"/>
</dbReference>
<comment type="caution">
    <text evidence="3">The sequence shown here is derived from an EMBL/GenBank/DDBJ whole genome shotgun (WGS) entry which is preliminary data.</text>
</comment>
<dbReference type="InterPro" id="IPR011004">
    <property type="entry name" value="Trimer_LpxA-like_sf"/>
</dbReference>
<dbReference type="PROSITE" id="PS00101">
    <property type="entry name" value="HEXAPEP_TRANSFERASES"/>
    <property type="match status" value="1"/>
</dbReference>
<dbReference type="Gene3D" id="3.90.550.10">
    <property type="entry name" value="Spore Coat Polysaccharide Biosynthesis Protein SpsA, Chain A"/>
    <property type="match status" value="1"/>
</dbReference>
<dbReference type="Pfam" id="PF00483">
    <property type="entry name" value="NTP_transferase"/>
    <property type="match status" value="1"/>
</dbReference>
<sequence>MKVMILAAGLGTRLRPLTDLISKPMVPIVNKPVMAHIIELLKKLNFEEIIVNLHWYPEAIKNYFKDGAAFGVNIHYSYEDKLLGTAGGVKNAKDFFGNKTFLIMSGDALTDIDLKDLIKFHKQKNGLCTMVLTTVDEPSAYGVVILNEEKRITGFQEKPPQGKEKSKLANSGIYVFEPEIFNYIPDDEFYDFGADVFPQTVEENTPIYGYINYRYWNDVGSLSEYMRGNFDALNRKVEVNIPGTEISKNIWVGENCTVHEDVIMSPPICIGKNCIIEKDAKLFGPLIIGDDTLIKERAVLYKGIKWGSGYIGKDASLIGAIIGESTEIGDQAHILENAVIGSESVIASGTIIHPSVKIMSQQIIDKNNHSY</sequence>
<dbReference type="PANTHER" id="PTHR22572">
    <property type="entry name" value="SUGAR-1-PHOSPHATE GUANYL TRANSFERASE"/>
    <property type="match status" value="1"/>
</dbReference>
<dbReference type="InterPro" id="IPR005835">
    <property type="entry name" value="NTP_transferase_dom"/>
</dbReference>
<dbReference type="InterPro" id="IPR029044">
    <property type="entry name" value="Nucleotide-diphossugar_trans"/>
</dbReference>
<feature type="domain" description="Nucleotidyl transferase" evidence="2">
    <location>
        <begin position="2"/>
        <end position="231"/>
    </location>
</feature>
<protein>
    <recommendedName>
        <fullName evidence="2">Nucleotidyl transferase domain-containing protein</fullName>
    </recommendedName>
</protein>
<accession>X1A0N3</accession>
<evidence type="ECO:0000256" key="1">
    <source>
        <dbReference type="ARBA" id="ARBA00022679"/>
    </source>
</evidence>
<keyword evidence="1" id="KW-0808">Transferase</keyword>
<dbReference type="Pfam" id="PF00132">
    <property type="entry name" value="Hexapep"/>
    <property type="match status" value="1"/>
</dbReference>
<evidence type="ECO:0000313" key="3">
    <source>
        <dbReference type="EMBL" id="GAG66293.1"/>
    </source>
</evidence>
<name>X1A0N3_9ZZZZ</name>
<dbReference type="AlphaFoldDB" id="X1A0N3"/>
<reference evidence="3" key="1">
    <citation type="journal article" date="2014" name="Front. Microbiol.">
        <title>High frequency of phylogenetically diverse reductive dehalogenase-homologous genes in deep subseafloor sedimentary metagenomes.</title>
        <authorList>
            <person name="Kawai M."/>
            <person name="Futagami T."/>
            <person name="Toyoda A."/>
            <person name="Takaki Y."/>
            <person name="Nishi S."/>
            <person name="Hori S."/>
            <person name="Arai W."/>
            <person name="Tsubouchi T."/>
            <person name="Morono Y."/>
            <person name="Uchiyama I."/>
            <person name="Ito T."/>
            <person name="Fujiyama A."/>
            <person name="Inagaki F."/>
            <person name="Takami H."/>
        </authorList>
    </citation>
    <scope>NUCLEOTIDE SEQUENCE</scope>
    <source>
        <strain evidence="3">Expedition CK06-06</strain>
    </source>
</reference>
<dbReference type="CDD" id="cd04181">
    <property type="entry name" value="NTP_transferase"/>
    <property type="match status" value="1"/>
</dbReference>
<evidence type="ECO:0000259" key="2">
    <source>
        <dbReference type="Pfam" id="PF00483"/>
    </source>
</evidence>
<dbReference type="SUPFAM" id="SSF51161">
    <property type="entry name" value="Trimeric LpxA-like enzymes"/>
    <property type="match status" value="1"/>
</dbReference>
<gene>
    <name evidence="3" type="ORF">S01H4_04739</name>
</gene>
<dbReference type="InterPro" id="IPR001451">
    <property type="entry name" value="Hexapep"/>
</dbReference>
<dbReference type="EMBL" id="BART01001298">
    <property type="protein sequence ID" value="GAG66293.1"/>
    <property type="molecule type" value="Genomic_DNA"/>
</dbReference>